<dbReference type="SUPFAM" id="SSF52343">
    <property type="entry name" value="Ferredoxin reductase-like, C-terminal NADP-linked domain"/>
    <property type="match status" value="1"/>
</dbReference>
<evidence type="ECO:0000256" key="1">
    <source>
        <dbReference type="ARBA" id="ARBA00001974"/>
    </source>
</evidence>
<dbReference type="PRINTS" id="PR00410">
    <property type="entry name" value="PHEHYDRXLASE"/>
</dbReference>
<dbReference type="PANTHER" id="PTHR47354:SF5">
    <property type="entry name" value="PROTEIN RFBI"/>
    <property type="match status" value="1"/>
</dbReference>
<dbReference type="KEGG" id="bper:BN118_3398"/>
<dbReference type="Pfam" id="PF00111">
    <property type="entry name" value="Fer2"/>
    <property type="match status" value="1"/>
</dbReference>
<dbReference type="AlphaFoldDB" id="A0A0T7CTC9"/>
<dbReference type="InterPro" id="IPR039261">
    <property type="entry name" value="FNR_nucleotide-bd"/>
</dbReference>
<dbReference type="InterPro" id="IPR008333">
    <property type="entry name" value="Cbr1-like_FAD-bd_dom"/>
</dbReference>
<dbReference type="Pfam" id="PF00970">
    <property type="entry name" value="FAD_binding_6"/>
    <property type="match status" value="1"/>
</dbReference>
<gene>
    <name evidence="4" type="ordered locus">BN118_3398</name>
</gene>
<evidence type="ECO:0000256" key="2">
    <source>
        <dbReference type="ARBA" id="ARBA00022714"/>
    </source>
</evidence>
<evidence type="ECO:0000313" key="5">
    <source>
        <dbReference type="Proteomes" id="UP000005250"/>
    </source>
</evidence>
<dbReference type="GO" id="GO:0051537">
    <property type="term" value="F:2 iron, 2 sulfur cluster binding"/>
    <property type="evidence" value="ECO:0007669"/>
    <property type="project" value="UniProtKB-KW"/>
</dbReference>
<dbReference type="SUPFAM" id="SSF54292">
    <property type="entry name" value="2Fe-2S ferredoxin-like"/>
    <property type="match status" value="1"/>
</dbReference>
<dbReference type="Gene3D" id="2.40.30.10">
    <property type="entry name" value="Translation factors"/>
    <property type="match status" value="1"/>
</dbReference>
<dbReference type="Pfam" id="PF00175">
    <property type="entry name" value="NAD_binding_1"/>
    <property type="match status" value="1"/>
</dbReference>
<keyword evidence="5" id="KW-1185">Reference proteome</keyword>
<keyword evidence="2" id="KW-0408">Iron</keyword>
<dbReference type="eggNOG" id="COG1018">
    <property type="taxonomic scope" value="Bacteria"/>
</dbReference>
<dbReference type="InterPro" id="IPR012675">
    <property type="entry name" value="Beta-grasp_dom_sf"/>
</dbReference>
<dbReference type="Gene3D" id="3.10.20.30">
    <property type="match status" value="1"/>
</dbReference>
<dbReference type="CDD" id="cd06190">
    <property type="entry name" value="T4MO_e_transfer_like"/>
    <property type="match status" value="1"/>
</dbReference>
<dbReference type="GO" id="GO:0016491">
    <property type="term" value="F:oxidoreductase activity"/>
    <property type="evidence" value="ECO:0007669"/>
    <property type="project" value="InterPro"/>
</dbReference>
<evidence type="ECO:0000313" key="4">
    <source>
        <dbReference type="EMBL" id="CCJ64823.1"/>
    </source>
</evidence>
<dbReference type="EMBL" id="HE965805">
    <property type="protein sequence ID" value="CCJ64823.1"/>
    <property type="molecule type" value="Genomic_DNA"/>
</dbReference>
<dbReference type="InterPro" id="IPR017938">
    <property type="entry name" value="Riboflavin_synthase-like_b-brl"/>
</dbReference>
<accession>A0A0T7CTC9</accession>
<dbReference type="PROSITE" id="PS51384">
    <property type="entry name" value="FAD_FR"/>
    <property type="match status" value="1"/>
</dbReference>
<name>A0A0T7CTC9_BORP1</name>
<keyword evidence="2" id="KW-0001">2Fe-2S</keyword>
<organism evidence="4 5">
    <name type="scientific">Bordetella pertussis (strain ATCC 9797 / DSM 5571 / CCUG 30873 / LMG 14455 / NCTC 10739 / 18323)</name>
    <dbReference type="NCBI Taxonomy" id="568706"/>
    <lineage>
        <taxon>Bacteria</taxon>
        <taxon>Pseudomonadati</taxon>
        <taxon>Pseudomonadota</taxon>
        <taxon>Betaproteobacteria</taxon>
        <taxon>Burkholderiales</taxon>
        <taxon>Alcaligenaceae</taxon>
        <taxon>Bordetella</taxon>
    </lineage>
</organism>
<dbReference type="PANTHER" id="PTHR47354">
    <property type="entry name" value="NADH OXIDOREDUCTASE HCR"/>
    <property type="match status" value="1"/>
</dbReference>
<comment type="cofactor">
    <cofactor evidence="1">
        <name>FAD</name>
        <dbReference type="ChEBI" id="CHEBI:57692"/>
    </cofactor>
</comment>
<dbReference type="Proteomes" id="UP000005250">
    <property type="component" value="Chromosome"/>
</dbReference>
<feature type="domain" description="FAD-binding FR-type" evidence="3">
    <location>
        <begin position="111"/>
        <end position="210"/>
    </location>
</feature>
<dbReference type="SUPFAM" id="SSF63380">
    <property type="entry name" value="Riboflavin synthase domain-like"/>
    <property type="match status" value="1"/>
</dbReference>
<dbReference type="eggNOG" id="COG0543">
    <property type="taxonomic scope" value="Bacteria"/>
</dbReference>
<dbReference type="InterPro" id="IPR001433">
    <property type="entry name" value="OxRdtase_FAD/NAD-bd"/>
</dbReference>
<evidence type="ECO:0000259" key="3">
    <source>
        <dbReference type="PROSITE" id="PS51384"/>
    </source>
</evidence>
<proteinExistence type="predicted"/>
<keyword evidence="2" id="KW-0411">Iron-sulfur</keyword>
<dbReference type="HOGENOM" id="CLU_003827_7_0_4"/>
<dbReference type="Gene3D" id="3.40.50.80">
    <property type="entry name" value="Nucleotide-binding domain of ferredoxin-NADP reductase (FNR) module"/>
    <property type="match status" value="1"/>
</dbReference>
<protein>
    <submittedName>
        <fullName evidence="4">Oxidoreductase</fullName>
    </submittedName>
</protein>
<sequence length="353" mass="38602">MMQQEQRILFKNDVGDYAAVAAGEESVLQAGLRQSVPLNYHCASGSCGSCKARLIQGALKVYTGTDFIQVSHSAGQACECPEVHLCQSHAVSDCVFEALYDKNVPPDLAAPKHYAASLNDVRPLGSGLYRLLVDLDDSIRFLPGQYVMLATKAGGRARAYSVANFAQDSRQLEFILSCNPNGAMSPQLCDINNIGMQLQGYGPLGKAYIRPKKDNELVMLVGGSGVSVALSTLEWAISSHYIDDRHLTIFWGVRDTSPIDLIGVFNRYAAVHSNLRVAVCSDISPSVQDRGRFPYIEFFTGYPADHIVNDASISWEGKEVYISGPPPMVDHTIRQLMINTEIDALDIECDSFV</sequence>
<keyword evidence="2" id="KW-0479">Metal-binding</keyword>
<dbReference type="InterPro" id="IPR001041">
    <property type="entry name" value="2Fe-2S_ferredoxin-type"/>
</dbReference>
<dbReference type="InterPro" id="IPR006058">
    <property type="entry name" value="2Fe2S_fd_BS"/>
</dbReference>
<reference evidence="4 5" key="1">
    <citation type="journal article" date="2012" name="BMC Genomics">
        <title>Comparative genomics of the classical Bordetella subspecies: the evolution and exchange of virulence-associated diversity amongst closely related pathogens.</title>
        <authorList>
            <person name="Park J."/>
            <person name="Zhang Y."/>
            <person name="Buboltz A.M."/>
            <person name="Zhang X."/>
            <person name="Schuster S.C."/>
            <person name="Ahuja U."/>
            <person name="Liu M."/>
            <person name="Miller J.F."/>
            <person name="Sebaihia M."/>
            <person name="Bentley S.D."/>
            <person name="Parkhill J."/>
            <person name="Harvill E.T."/>
        </authorList>
    </citation>
    <scope>NUCLEOTIDE SEQUENCE [LARGE SCALE GENOMIC DNA]</scope>
    <source>
        <strain evidence="5">ATCC 9797 / DSM 5571 / CCUG 30873 / LMG 14455 / NCTC 10739 / 18323</strain>
    </source>
</reference>
<dbReference type="InterPro" id="IPR050415">
    <property type="entry name" value="MRET"/>
</dbReference>
<dbReference type="InterPro" id="IPR017927">
    <property type="entry name" value="FAD-bd_FR_type"/>
</dbReference>
<dbReference type="CDD" id="cd00207">
    <property type="entry name" value="fer2"/>
    <property type="match status" value="1"/>
</dbReference>
<dbReference type="InterPro" id="IPR036010">
    <property type="entry name" value="2Fe-2S_ferredoxin-like_sf"/>
</dbReference>
<dbReference type="PROSITE" id="PS00197">
    <property type="entry name" value="2FE2S_FER_1"/>
    <property type="match status" value="1"/>
</dbReference>